<evidence type="ECO:0000256" key="4">
    <source>
        <dbReference type="ARBA" id="ARBA00022855"/>
    </source>
</evidence>
<comment type="subcellular location">
    <subcellularLocation>
        <location evidence="1">Membrane</location>
        <topology evidence="1">Multi-pass membrane protein</topology>
    </subcellularLocation>
</comment>
<evidence type="ECO:0000259" key="11">
    <source>
        <dbReference type="Pfam" id="PF03372"/>
    </source>
</evidence>
<dbReference type="EMBL" id="JAUCMX010000009">
    <property type="protein sequence ID" value="KAK3535978.1"/>
    <property type="molecule type" value="Genomic_DNA"/>
</dbReference>
<keyword evidence="5 10" id="KW-1133">Transmembrane helix</keyword>
<evidence type="ECO:0000256" key="1">
    <source>
        <dbReference type="ARBA" id="ARBA00004141"/>
    </source>
</evidence>
<feature type="non-terminal residue" evidence="12">
    <location>
        <position position="1"/>
    </location>
</feature>
<accession>A0AAE0QY34</accession>
<dbReference type="InterPro" id="IPR036691">
    <property type="entry name" value="Endo/exonu/phosph_ase_sf"/>
</dbReference>
<dbReference type="InterPro" id="IPR005135">
    <property type="entry name" value="Endo/exonuclease/phosphatase"/>
</dbReference>
<evidence type="ECO:0000256" key="6">
    <source>
        <dbReference type="ARBA" id="ARBA00023136"/>
    </source>
</evidence>
<keyword evidence="13" id="KW-1185">Reference proteome</keyword>
<feature type="transmembrane region" description="Helical" evidence="10">
    <location>
        <begin position="106"/>
        <end position="127"/>
    </location>
</feature>
<comment type="caution">
    <text evidence="12">The sequence shown here is derived from an EMBL/GenBank/DDBJ whole genome shotgun (WGS) entry which is preliminary data.</text>
</comment>
<dbReference type="Pfam" id="PF05346">
    <property type="entry name" value="DUF747"/>
    <property type="match status" value="2"/>
</dbReference>
<evidence type="ECO:0000313" key="13">
    <source>
        <dbReference type="Proteomes" id="UP001274896"/>
    </source>
</evidence>
<evidence type="ECO:0000313" key="12">
    <source>
        <dbReference type="EMBL" id="KAK3535978.1"/>
    </source>
</evidence>
<dbReference type="CDD" id="cd09076">
    <property type="entry name" value="L1-EN"/>
    <property type="match status" value="1"/>
</dbReference>
<dbReference type="GO" id="GO:0001503">
    <property type="term" value="P:ossification"/>
    <property type="evidence" value="ECO:0007669"/>
    <property type="project" value="UniProtKB-KW"/>
</dbReference>
<feature type="region of interest" description="Disordered" evidence="9">
    <location>
        <begin position="817"/>
        <end position="909"/>
    </location>
</feature>
<proteinExistence type="inferred from homology"/>
<name>A0AAE0QY34_9TELE</name>
<keyword evidence="6 10" id="KW-0472">Membrane</keyword>
<gene>
    <name evidence="12" type="ORF">QTP70_023718</name>
</gene>
<dbReference type="GO" id="GO:0045724">
    <property type="term" value="P:positive regulation of cilium assembly"/>
    <property type="evidence" value="ECO:0007669"/>
    <property type="project" value="TreeGrafter"/>
</dbReference>
<comment type="similarity">
    <text evidence="2">Belongs to the TAPT1 family.</text>
</comment>
<evidence type="ECO:0000256" key="5">
    <source>
        <dbReference type="ARBA" id="ARBA00022989"/>
    </source>
</evidence>
<evidence type="ECO:0000256" key="2">
    <source>
        <dbReference type="ARBA" id="ARBA00008803"/>
    </source>
</evidence>
<dbReference type="PANTHER" id="PTHR13317:SF4">
    <property type="entry name" value="TRANSMEMBRANE ANTERIOR POSTERIOR TRANSFORMATION PROTEIN 1 HOMOLOG"/>
    <property type="match status" value="1"/>
</dbReference>
<evidence type="ECO:0000256" key="7">
    <source>
        <dbReference type="ARBA" id="ARBA00023188"/>
    </source>
</evidence>
<dbReference type="GO" id="GO:0036064">
    <property type="term" value="C:ciliary basal body"/>
    <property type="evidence" value="ECO:0007669"/>
    <property type="project" value="TreeGrafter"/>
</dbReference>
<keyword evidence="3 10" id="KW-0812">Transmembrane</keyword>
<feature type="coiled-coil region" evidence="8">
    <location>
        <begin position="650"/>
        <end position="684"/>
    </location>
</feature>
<dbReference type="Gene3D" id="3.60.10.10">
    <property type="entry name" value="Endonuclease/exonuclease/phosphatase"/>
    <property type="match status" value="1"/>
</dbReference>
<protein>
    <recommendedName>
        <fullName evidence="11">Endonuclease/exonuclease/phosphatase domain-containing protein</fullName>
    </recommendedName>
</protein>
<dbReference type="SUPFAM" id="SSF56219">
    <property type="entry name" value="DNase I-like"/>
    <property type="match status" value="1"/>
</dbReference>
<feature type="transmembrane region" description="Helical" evidence="10">
    <location>
        <begin position="177"/>
        <end position="195"/>
    </location>
</feature>
<evidence type="ECO:0000256" key="9">
    <source>
        <dbReference type="SAM" id="MobiDB-lite"/>
    </source>
</evidence>
<feature type="transmembrane region" description="Helical" evidence="10">
    <location>
        <begin position="76"/>
        <end position="94"/>
    </location>
</feature>
<keyword evidence="8" id="KW-0175">Coiled coil</keyword>
<organism evidence="12 13">
    <name type="scientific">Hemibagrus guttatus</name>
    <dbReference type="NCBI Taxonomy" id="175788"/>
    <lineage>
        <taxon>Eukaryota</taxon>
        <taxon>Metazoa</taxon>
        <taxon>Chordata</taxon>
        <taxon>Craniata</taxon>
        <taxon>Vertebrata</taxon>
        <taxon>Euteleostomi</taxon>
        <taxon>Actinopterygii</taxon>
        <taxon>Neopterygii</taxon>
        <taxon>Teleostei</taxon>
        <taxon>Ostariophysi</taxon>
        <taxon>Siluriformes</taxon>
        <taxon>Bagridae</taxon>
        <taxon>Hemibagrus</taxon>
    </lineage>
</organism>
<dbReference type="Pfam" id="PF03372">
    <property type="entry name" value="Exo_endo_phos"/>
    <property type="match status" value="1"/>
</dbReference>
<dbReference type="GO" id="GO:0051216">
    <property type="term" value="P:cartilage development"/>
    <property type="evidence" value="ECO:0007669"/>
    <property type="project" value="UniProtKB-KW"/>
</dbReference>
<reference evidence="12" key="1">
    <citation type="submission" date="2023-06" db="EMBL/GenBank/DDBJ databases">
        <title>Male Hemibagrus guttatus genome.</title>
        <authorList>
            <person name="Bian C."/>
        </authorList>
    </citation>
    <scope>NUCLEOTIDE SEQUENCE</scope>
    <source>
        <strain evidence="12">Male_cb2023</strain>
        <tissue evidence="12">Muscle</tissue>
    </source>
</reference>
<evidence type="ECO:0000256" key="10">
    <source>
        <dbReference type="SAM" id="Phobius"/>
    </source>
</evidence>
<dbReference type="InterPro" id="IPR008010">
    <property type="entry name" value="Tatp1"/>
</dbReference>
<dbReference type="PANTHER" id="PTHR13317">
    <property type="entry name" value="TRANSMEMBRANE ANTERIOR POSTERIOR TRANSFORMATION PROTEIN 1 HOMOLOG"/>
    <property type="match status" value="1"/>
</dbReference>
<sequence>EEDAEEPSLLRFMCAELTRGYFLEHNEAKYMERRERVYTCMRIPKELEKLMMFGCFLCLDAFLYVFTLLPLRTLLAFLRLLTIPCCGLGSSRLLQPAQVCDLLKGLIMVLCCSMMHYVDYAMMYHLIRGQSVIKLYIIYNMLEVADRLFSSFGQDILDALYWTATEPKSRKRSHIGVIPHFIMAVFYVCILVIFPERECGTVLHAILIMVQASTLNVAFNSHNKSLLTIMMSNNFVEIKGSVFKKFEKNNLFQMSNSDIKERFTNCVLLLIVCLRNMEQFSWNSDHLWVLLPDVFMVVASEVAVDIVKHAFITKFNDITADKNLAMGVTVQGLLCWSQAQINREGCVRKGIQCKTLPNLTMRIVSTNFIPDRSRPGLTTTAIGTIGLQGAGGNWATVGRRSRGERRVHRQREKRKGKSVGLRIGTLNVGTMTGKGRELADMMERRKVDILCVQETRWKGSKARSIGAGFKLFYYGVDSKRNGVGVVLKEEFVRNVLEVKRVSDRVMSLKLEIEGVMLNVVSGYAPQVGCELEEKERFWSELDEVMESIPTGERVVIGADFNGHVGEGNRGDEEVMGKFGVKERNLEGQMVVDFAKRMDMAVANTYFQKREEHRVTYKSGEEEVKDRDFDRDRETWWWNEEVQDSIQRKRLAKKKWDMDRTEENRQEYKELQHRVKREVSKAKQKAYDELYTRLDTREGQKDLYRLARQRDRDGKDVQQVYREYKASLALELVSSRQQYAYTDYSDSVARRMGFIPLPLAVLLIRVVMSSVKIQGALASVSLLLFYLGMITLKILNSIVLLGKSCHYVKEANMEEKLFDKPNTPAPKKTPRTPSQAKSPPPSDKPKAEHQSPSITSITRQPAPRTPDLLPSPPKPVVMETSEPAPESPCKAEEDGSKTPHGTELKHRAPKKDLLEIDRFTLCGNRIL</sequence>
<dbReference type="AlphaFoldDB" id="A0AAE0QY34"/>
<evidence type="ECO:0000256" key="8">
    <source>
        <dbReference type="SAM" id="Coils"/>
    </source>
</evidence>
<evidence type="ECO:0000256" key="3">
    <source>
        <dbReference type="ARBA" id="ARBA00022692"/>
    </source>
</evidence>
<feature type="compositionally biased region" description="Polar residues" evidence="9">
    <location>
        <begin position="849"/>
        <end position="858"/>
    </location>
</feature>
<dbReference type="Proteomes" id="UP001274896">
    <property type="component" value="Unassembled WGS sequence"/>
</dbReference>
<dbReference type="GO" id="GO:0005789">
    <property type="term" value="C:endoplasmic reticulum membrane"/>
    <property type="evidence" value="ECO:0007669"/>
    <property type="project" value="TreeGrafter"/>
</dbReference>
<keyword evidence="4" id="KW-0892">Osteogenesis</keyword>
<feature type="compositionally biased region" description="Basic and acidic residues" evidence="9">
    <location>
        <begin position="888"/>
        <end position="909"/>
    </location>
</feature>
<keyword evidence="7" id="KW-0891">Chondrogenesis</keyword>
<feature type="transmembrane region" description="Helical" evidence="10">
    <location>
        <begin position="50"/>
        <end position="69"/>
    </location>
</feature>
<feature type="domain" description="Endonuclease/exonuclease/phosphatase" evidence="11">
    <location>
        <begin position="425"/>
        <end position="566"/>
    </location>
</feature>
<dbReference type="GO" id="GO:0003824">
    <property type="term" value="F:catalytic activity"/>
    <property type="evidence" value="ECO:0007669"/>
    <property type="project" value="InterPro"/>
</dbReference>